<keyword evidence="3" id="KW-1185">Reference proteome</keyword>
<dbReference type="Proteomes" id="UP001597337">
    <property type="component" value="Unassembled WGS sequence"/>
</dbReference>
<reference evidence="3" key="1">
    <citation type="journal article" date="2019" name="Int. J. Syst. Evol. Microbiol.">
        <title>The Global Catalogue of Microorganisms (GCM) 10K type strain sequencing project: providing services to taxonomists for standard genome sequencing and annotation.</title>
        <authorList>
            <consortium name="The Broad Institute Genomics Platform"/>
            <consortium name="The Broad Institute Genome Sequencing Center for Infectious Disease"/>
            <person name="Wu L."/>
            <person name="Ma J."/>
        </authorList>
    </citation>
    <scope>NUCLEOTIDE SEQUENCE [LARGE SCALE GENOMIC DNA]</scope>
    <source>
        <strain evidence="3">KACC 12597</strain>
    </source>
</reference>
<proteinExistence type="predicted"/>
<feature type="region of interest" description="Disordered" evidence="1">
    <location>
        <begin position="206"/>
        <end position="235"/>
    </location>
</feature>
<evidence type="ECO:0000313" key="3">
    <source>
        <dbReference type="Proteomes" id="UP001597337"/>
    </source>
</evidence>
<gene>
    <name evidence="2" type="primary">anfO</name>
    <name evidence="2" type="ORF">ACFSJC_18125</name>
</gene>
<accession>A0ABW4YDK0</accession>
<comment type="caution">
    <text evidence="2">The sequence shown here is derived from an EMBL/GenBank/DDBJ whole genome shotgun (WGS) entry which is preliminary data.</text>
</comment>
<protein>
    <submittedName>
        <fullName evidence="2">Fe-only nitrogenase accessory protein AnfO</fullName>
    </submittedName>
</protein>
<dbReference type="NCBIfam" id="TIGR02940">
    <property type="entry name" value="anfO_nitrog"/>
    <property type="match status" value="1"/>
</dbReference>
<dbReference type="EMBL" id="JBHUHX010000058">
    <property type="protein sequence ID" value="MFD2113770.1"/>
    <property type="molecule type" value="Genomic_DNA"/>
</dbReference>
<sequence>MKIAAYIDSQRQPLSPQEPGVLRLFAYQNGAWNQLSDTAFAGIGAGSISELTQRTEQLGTLLDGAEALLVRDVKGIAVTLLQNLGLRLWRLDGPPEAALDAVQHELEQSEIEMPDPARFFESGDIEGTYRIDLAAALASDSGLNSQIVLIPFLEQTDFRRLEVVCDHPPRWLDKQLPALGLDWEQETQDSVCRLLIRPTGERTITPPAPTIGCGNHGRGHAPGRTSGGCQGGGCA</sequence>
<name>A0ABW4YDK0_9GAMM</name>
<dbReference type="RefSeq" id="WP_386028605.1">
    <property type="nucleotide sequence ID" value="NZ_JBHUHX010000058.1"/>
</dbReference>
<dbReference type="Pfam" id="PF09582">
    <property type="entry name" value="AnfO_nitrog"/>
    <property type="match status" value="1"/>
</dbReference>
<dbReference type="InterPro" id="IPR014287">
    <property type="entry name" value="Nase_Fe-Fe_AnfO"/>
</dbReference>
<evidence type="ECO:0000313" key="2">
    <source>
        <dbReference type="EMBL" id="MFD2113770.1"/>
    </source>
</evidence>
<organism evidence="2 3">
    <name type="scientific">Thiorhodococcus fuscus</name>
    <dbReference type="NCBI Taxonomy" id="527200"/>
    <lineage>
        <taxon>Bacteria</taxon>
        <taxon>Pseudomonadati</taxon>
        <taxon>Pseudomonadota</taxon>
        <taxon>Gammaproteobacteria</taxon>
        <taxon>Chromatiales</taxon>
        <taxon>Chromatiaceae</taxon>
        <taxon>Thiorhodococcus</taxon>
    </lineage>
</organism>
<feature type="compositionally biased region" description="Gly residues" evidence="1">
    <location>
        <begin position="225"/>
        <end position="235"/>
    </location>
</feature>
<evidence type="ECO:0000256" key="1">
    <source>
        <dbReference type="SAM" id="MobiDB-lite"/>
    </source>
</evidence>